<name>A0A097ECS5_9SPHN</name>
<proteinExistence type="predicted"/>
<dbReference type="HOGENOM" id="CLU_135506_1_0_5"/>
<organism evidence="1 2">
    <name type="scientific">Sphingomonas taxi</name>
    <dbReference type="NCBI Taxonomy" id="1549858"/>
    <lineage>
        <taxon>Bacteria</taxon>
        <taxon>Pseudomonadati</taxon>
        <taxon>Pseudomonadota</taxon>
        <taxon>Alphaproteobacteria</taxon>
        <taxon>Sphingomonadales</taxon>
        <taxon>Sphingomonadaceae</taxon>
        <taxon>Sphingomonas</taxon>
    </lineage>
</organism>
<dbReference type="AlphaFoldDB" id="A0A097ECS5"/>
<accession>A0A097ECS5</accession>
<dbReference type="RefSeq" id="WP_038658861.1">
    <property type="nucleotide sequence ID" value="NZ_CP009571.1"/>
</dbReference>
<gene>
    <name evidence="1" type="ORF">MC45_01965</name>
</gene>
<dbReference type="eggNOG" id="ENOG50333ST">
    <property type="taxonomic scope" value="Bacteria"/>
</dbReference>
<sequence length="136" mass="15130">MTEPVYTLYDVRDYPIVRFVGEATEGYATRWCAEMDRLLADGGRFVLIYPPRRQEEAHADRVARGQWLKHNKTALAERCLAVIAIEPDAARRAEMEAMYPNLVKAFGTPQAVRATAAEAERLARHLLAGGGLSDGV</sequence>
<dbReference type="EMBL" id="CP009571">
    <property type="protein sequence ID" value="AIT05374.1"/>
    <property type="molecule type" value="Genomic_DNA"/>
</dbReference>
<keyword evidence="2" id="KW-1185">Reference proteome</keyword>
<dbReference type="Proteomes" id="UP000033200">
    <property type="component" value="Chromosome"/>
</dbReference>
<dbReference type="KEGG" id="stax:MC45_01965"/>
<evidence type="ECO:0000313" key="2">
    <source>
        <dbReference type="Proteomes" id="UP000033200"/>
    </source>
</evidence>
<evidence type="ECO:0000313" key="1">
    <source>
        <dbReference type="EMBL" id="AIT05374.1"/>
    </source>
</evidence>
<protein>
    <submittedName>
        <fullName evidence="1">Uncharacterized protein</fullName>
    </submittedName>
</protein>
<reference evidence="1 2" key="1">
    <citation type="submission" date="2014-09" db="EMBL/GenBank/DDBJ databases">
        <title>Using Illumina technology Improving SMRT sequencing Genome Assembly by RASTools.</title>
        <authorList>
            <person name="Zhou Y."/>
            <person name="Ma T."/>
            <person name="Liu T."/>
        </authorList>
    </citation>
    <scope>NUCLEOTIDE SEQUENCE [LARGE SCALE GENOMIC DNA]</scope>
    <source>
        <strain evidence="1 2">ATCC 55669</strain>
    </source>
</reference>